<gene>
    <name evidence="1" type="ORF">KC01_LOCUS11905</name>
</gene>
<dbReference type="EMBL" id="OZ035836">
    <property type="protein sequence ID" value="CAL1581133.1"/>
    <property type="molecule type" value="Genomic_DNA"/>
</dbReference>
<proteinExistence type="predicted"/>
<keyword evidence="2" id="KW-1185">Reference proteome</keyword>
<name>A0AAV2JWJ5_KNICA</name>
<protein>
    <submittedName>
        <fullName evidence="1">Uncharacterized protein</fullName>
    </submittedName>
</protein>
<dbReference type="Proteomes" id="UP001497482">
    <property type="component" value="Chromosome 14"/>
</dbReference>
<evidence type="ECO:0000313" key="2">
    <source>
        <dbReference type="Proteomes" id="UP001497482"/>
    </source>
</evidence>
<sequence>MCPDLHSDADLVSTPLWPRPPLHSGHAPLCTLSTSAVEPGQTSLSHGIPTVSLIFCGCERPSTGQTGTSIPASLIQAPPGLDPACHPGLTAPSPLHVPLGLPR</sequence>
<reference evidence="1 2" key="1">
    <citation type="submission" date="2024-04" db="EMBL/GenBank/DDBJ databases">
        <authorList>
            <person name="Waldvogel A.-M."/>
            <person name="Schoenle A."/>
        </authorList>
    </citation>
    <scope>NUCLEOTIDE SEQUENCE [LARGE SCALE GENOMIC DNA]</scope>
</reference>
<evidence type="ECO:0000313" key="1">
    <source>
        <dbReference type="EMBL" id="CAL1581133.1"/>
    </source>
</evidence>
<dbReference type="AlphaFoldDB" id="A0AAV2JWJ5"/>
<organism evidence="1 2">
    <name type="scientific">Knipowitschia caucasica</name>
    <name type="common">Caucasian dwarf goby</name>
    <name type="synonym">Pomatoschistus caucasicus</name>
    <dbReference type="NCBI Taxonomy" id="637954"/>
    <lineage>
        <taxon>Eukaryota</taxon>
        <taxon>Metazoa</taxon>
        <taxon>Chordata</taxon>
        <taxon>Craniata</taxon>
        <taxon>Vertebrata</taxon>
        <taxon>Euteleostomi</taxon>
        <taxon>Actinopterygii</taxon>
        <taxon>Neopterygii</taxon>
        <taxon>Teleostei</taxon>
        <taxon>Neoteleostei</taxon>
        <taxon>Acanthomorphata</taxon>
        <taxon>Gobiaria</taxon>
        <taxon>Gobiiformes</taxon>
        <taxon>Gobioidei</taxon>
        <taxon>Gobiidae</taxon>
        <taxon>Gobiinae</taxon>
        <taxon>Knipowitschia</taxon>
    </lineage>
</organism>
<accession>A0AAV2JWJ5</accession>